<dbReference type="Proteomes" id="UP001224890">
    <property type="component" value="Unassembled WGS sequence"/>
</dbReference>
<keyword evidence="3" id="KW-1185">Reference proteome</keyword>
<feature type="region of interest" description="Disordered" evidence="1">
    <location>
        <begin position="65"/>
        <end position="92"/>
    </location>
</feature>
<feature type="compositionally biased region" description="Polar residues" evidence="1">
    <location>
        <begin position="155"/>
        <end position="169"/>
    </location>
</feature>
<dbReference type="EMBL" id="JAHMHR010000004">
    <property type="protein sequence ID" value="KAK1691639.1"/>
    <property type="molecule type" value="Genomic_DNA"/>
</dbReference>
<feature type="compositionally biased region" description="Basic and acidic residues" evidence="1">
    <location>
        <begin position="69"/>
        <end position="82"/>
    </location>
</feature>
<sequence length="286" mass="32499">MAGLPIKSNSSVRQTFASAVDLNQCSMPSSQSSSLLAQGSQSIRATKPSITKTVSRSGIPLIVDLTDDSDGKERDSNIKQDVDSTSVSTLSQVPTFKREDSQEKEVTKLLDITDIPMFNNDWRPRLCLQDIDQVCRKILDLHKRVVSLEQHRRGSNPTEPSRTPQSRTPQRIKRAGREGPKPCSITDMKNHDINSSIKAEHNIVSRGSREDRKIPFKTQTRSDIYLVSRMYQFCKEGDEEGKEGEGWRKHRLKWNRETKLYESEVYGATRICIDVFSQDVRTETIL</sequence>
<evidence type="ECO:0000256" key="1">
    <source>
        <dbReference type="SAM" id="MobiDB-lite"/>
    </source>
</evidence>
<feature type="region of interest" description="Disordered" evidence="1">
    <location>
        <begin position="149"/>
        <end position="183"/>
    </location>
</feature>
<dbReference type="AlphaFoldDB" id="A0AAJ0B0U0"/>
<feature type="compositionally biased region" description="Polar residues" evidence="1">
    <location>
        <begin position="83"/>
        <end position="92"/>
    </location>
</feature>
<evidence type="ECO:0000313" key="3">
    <source>
        <dbReference type="Proteomes" id="UP001224890"/>
    </source>
</evidence>
<gene>
    <name evidence="2" type="ORF">BDP55DRAFT_269317</name>
</gene>
<proteinExistence type="predicted"/>
<accession>A0AAJ0B0U0</accession>
<dbReference type="RefSeq" id="XP_060435334.1">
    <property type="nucleotide sequence ID" value="XM_060566411.1"/>
</dbReference>
<comment type="caution">
    <text evidence="2">The sequence shown here is derived from an EMBL/GenBank/DDBJ whole genome shotgun (WGS) entry which is preliminary data.</text>
</comment>
<reference evidence="2" key="1">
    <citation type="submission" date="2021-06" db="EMBL/GenBank/DDBJ databases">
        <title>Comparative genomics, transcriptomics and evolutionary studies reveal genomic signatures of adaptation to plant cell wall in hemibiotrophic fungi.</title>
        <authorList>
            <consortium name="DOE Joint Genome Institute"/>
            <person name="Baroncelli R."/>
            <person name="Diaz J.F."/>
            <person name="Benocci T."/>
            <person name="Peng M."/>
            <person name="Battaglia E."/>
            <person name="Haridas S."/>
            <person name="Andreopoulos W."/>
            <person name="Labutti K."/>
            <person name="Pangilinan J."/>
            <person name="Floch G.L."/>
            <person name="Makela M.R."/>
            <person name="Henrissat B."/>
            <person name="Grigoriev I.V."/>
            <person name="Crouch J.A."/>
            <person name="De Vries R.P."/>
            <person name="Sukno S.A."/>
            <person name="Thon M.R."/>
        </authorList>
    </citation>
    <scope>NUCLEOTIDE SEQUENCE</scope>
    <source>
        <strain evidence="2">CBS 193.32</strain>
    </source>
</reference>
<name>A0AAJ0B0U0_9PEZI</name>
<evidence type="ECO:0000313" key="2">
    <source>
        <dbReference type="EMBL" id="KAK1691639.1"/>
    </source>
</evidence>
<organism evidence="2 3">
    <name type="scientific">Colletotrichum godetiae</name>
    <dbReference type="NCBI Taxonomy" id="1209918"/>
    <lineage>
        <taxon>Eukaryota</taxon>
        <taxon>Fungi</taxon>
        <taxon>Dikarya</taxon>
        <taxon>Ascomycota</taxon>
        <taxon>Pezizomycotina</taxon>
        <taxon>Sordariomycetes</taxon>
        <taxon>Hypocreomycetidae</taxon>
        <taxon>Glomerellales</taxon>
        <taxon>Glomerellaceae</taxon>
        <taxon>Colletotrichum</taxon>
        <taxon>Colletotrichum acutatum species complex</taxon>
    </lineage>
</organism>
<dbReference type="GeneID" id="85450937"/>
<protein>
    <submittedName>
        <fullName evidence="2">Uncharacterized protein</fullName>
    </submittedName>
</protein>